<feature type="transmembrane region" description="Helical" evidence="6">
    <location>
        <begin position="315"/>
        <end position="332"/>
    </location>
</feature>
<dbReference type="PANTHER" id="PTHR11101">
    <property type="entry name" value="PHOSPHATE TRANSPORTER"/>
    <property type="match status" value="1"/>
</dbReference>
<feature type="transmembrane region" description="Helical" evidence="6">
    <location>
        <begin position="259"/>
        <end position="277"/>
    </location>
</feature>
<evidence type="ECO:0000256" key="1">
    <source>
        <dbReference type="ARBA" id="ARBA00004141"/>
    </source>
</evidence>
<keyword evidence="5 6" id="KW-0472">Membrane</keyword>
<reference evidence="7 8" key="1">
    <citation type="submission" date="2020-08" db="EMBL/GenBank/DDBJ databases">
        <title>Bridging the membrane lipid divide: bacteria of the FCB group superphylum have the potential to synthesize archaeal ether lipids.</title>
        <authorList>
            <person name="Villanueva L."/>
            <person name="Von Meijenfeldt F.A.B."/>
            <person name="Westbye A.B."/>
            <person name="Yadav S."/>
            <person name="Hopmans E.C."/>
            <person name="Dutilh B.E."/>
            <person name="Sinninghe Damste J.S."/>
        </authorList>
    </citation>
    <scope>NUCLEOTIDE SEQUENCE [LARGE SCALE GENOMIC DNA]</scope>
    <source>
        <strain evidence="7">NIOZ-UU47</strain>
    </source>
</reference>
<feature type="transmembrane region" description="Helical" evidence="6">
    <location>
        <begin position="465"/>
        <end position="486"/>
    </location>
</feature>
<dbReference type="PANTHER" id="PTHR11101:SF16">
    <property type="entry name" value="PHOSPHATE TRANSPORTER"/>
    <property type="match status" value="1"/>
</dbReference>
<evidence type="ECO:0000256" key="2">
    <source>
        <dbReference type="ARBA" id="ARBA00022448"/>
    </source>
</evidence>
<evidence type="ECO:0000256" key="6">
    <source>
        <dbReference type="RuleBase" id="RU363058"/>
    </source>
</evidence>
<dbReference type="EMBL" id="JACNJZ010000194">
    <property type="protein sequence ID" value="MBC8318882.1"/>
    <property type="molecule type" value="Genomic_DNA"/>
</dbReference>
<keyword evidence="3 6" id="KW-0812">Transmembrane</keyword>
<comment type="similarity">
    <text evidence="6">Belongs to the inorganic phosphate transporter (PiT) (TC 2.A.20) family.</text>
</comment>
<feature type="transmembrane region" description="Helical" evidence="6">
    <location>
        <begin position="492"/>
        <end position="510"/>
    </location>
</feature>
<evidence type="ECO:0000256" key="3">
    <source>
        <dbReference type="ARBA" id="ARBA00022692"/>
    </source>
</evidence>
<keyword evidence="2 6" id="KW-0813">Transport</keyword>
<organism evidence="7 8">
    <name type="scientific">Candidatus Desulfobia pelagia</name>
    <dbReference type="NCBI Taxonomy" id="2841692"/>
    <lineage>
        <taxon>Bacteria</taxon>
        <taxon>Pseudomonadati</taxon>
        <taxon>Thermodesulfobacteriota</taxon>
        <taxon>Desulfobulbia</taxon>
        <taxon>Desulfobulbales</taxon>
        <taxon>Desulfobulbaceae</taxon>
        <taxon>Candidatus Desulfobia</taxon>
    </lineage>
</organism>
<keyword evidence="6" id="KW-0592">Phosphate transport</keyword>
<feature type="transmembrane region" description="Helical" evidence="6">
    <location>
        <begin position="78"/>
        <end position="99"/>
    </location>
</feature>
<feature type="transmembrane region" description="Helical" evidence="6">
    <location>
        <begin position="111"/>
        <end position="129"/>
    </location>
</feature>
<protein>
    <recommendedName>
        <fullName evidence="6">Phosphate transporter</fullName>
    </recommendedName>
</protein>
<dbReference type="GO" id="GO:0035435">
    <property type="term" value="P:phosphate ion transmembrane transport"/>
    <property type="evidence" value="ECO:0007669"/>
    <property type="project" value="TreeGrafter"/>
</dbReference>
<dbReference type="AlphaFoldDB" id="A0A8J6NFL2"/>
<comment type="caution">
    <text evidence="7">The sequence shown here is derived from an EMBL/GenBank/DDBJ whole genome shotgun (WGS) entry which is preliminary data.</text>
</comment>
<evidence type="ECO:0000313" key="7">
    <source>
        <dbReference type="EMBL" id="MBC8318882.1"/>
    </source>
</evidence>
<dbReference type="GO" id="GO:0005315">
    <property type="term" value="F:phosphate transmembrane transporter activity"/>
    <property type="evidence" value="ECO:0007669"/>
    <property type="project" value="InterPro"/>
</dbReference>
<dbReference type="GO" id="GO:0016020">
    <property type="term" value="C:membrane"/>
    <property type="evidence" value="ECO:0007669"/>
    <property type="project" value="UniProtKB-SubCell"/>
</dbReference>
<keyword evidence="4 6" id="KW-1133">Transmembrane helix</keyword>
<sequence>MGPEFYILAIGILVFCAVFDLIVGVSNDAVNFLNSSIGSRVAPRHVIMIIASLGIIAGVTFSSGMMEVARKGIFHPQFFTMPELIAIFLAVMLTDILLLDTFNTLGLPTSTTVSIVFELLGAAVALSLIKILSAGEGLGMIAQYINSSKAMIIIFGILLSVIVAFFCGAIVQFASRLLFTFDYTKTLPRYGALWGGVALSSIVFFILIKGAKGASFITPETYALIKSNALQILFATFVISAATLQILITFFRANILKPIVLMGTFALAMAFAANDLVNFIGVPMAGFHAFKAAMASADPLNITMGVLSQKVESETFLLLIAGVIMVFTLWFSKKARTVSKTELGLGSQQEDVETFESTKVSRVIVRSVDAFFTSGKSYIPFPVRKFVDDRMDPKRYPHSDKTGQQSFDLVRASVNLMVASAVISLATSMKLPLSTTYITFMVSMGSSFSDRAWGRETAVYRITGVLTVISGWFLTALIAFSVAFVFANILYFLNGFGVVLLLSLCAFMIIRSHRLHGKRSEESEQSAVFNLHKITDATRAREARERTFEHLTHLLKEIRESLDIGFDALFWKEIDTLRVQRKKVKKVQQWSNIIIANIFKVLRMQQKEHAITSYKYAQTIRRIQKLSDGHRDIINRSYVHVSNNHTGLLDEQIVELKSIKNALMHILSLVENAFAQKEALHPDIIAKELQDIRDLANQFNYNQIERIQDDSSKTRLSILFYALVGNAIMMGKQNLKLLEIFQESFPTQGSRIMDAPPKPA</sequence>
<evidence type="ECO:0000256" key="5">
    <source>
        <dbReference type="ARBA" id="ARBA00023136"/>
    </source>
</evidence>
<name>A0A8J6NFL2_9BACT</name>
<feature type="transmembrane region" description="Helical" evidence="6">
    <location>
        <begin position="45"/>
        <end position="66"/>
    </location>
</feature>
<feature type="transmembrane region" description="Helical" evidence="6">
    <location>
        <begin position="229"/>
        <end position="253"/>
    </location>
</feature>
<dbReference type="Pfam" id="PF01384">
    <property type="entry name" value="PHO4"/>
    <property type="match status" value="1"/>
</dbReference>
<evidence type="ECO:0000313" key="8">
    <source>
        <dbReference type="Proteomes" id="UP000614424"/>
    </source>
</evidence>
<feature type="transmembrane region" description="Helical" evidence="6">
    <location>
        <begin position="191"/>
        <end position="208"/>
    </location>
</feature>
<feature type="transmembrane region" description="Helical" evidence="6">
    <location>
        <begin position="150"/>
        <end position="171"/>
    </location>
</feature>
<comment type="subcellular location">
    <subcellularLocation>
        <location evidence="1 6">Membrane</location>
        <topology evidence="1 6">Multi-pass membrane protein</topology>
    </subcellularLocation>
</comment>
<gene>
    <name evidence="7" type="ORF">H8E41_13345</name>
</gene>
<accession>A0A8J6NFL2</accession>
<dbReference type="Proteomes" id="UP000614424">
    <property type="component" value="Unassembled WGS sequence"/>
</dbReference>
<dbReference type="InterPro" id="IPR001204">
    <property type="entry name" value="Phos_transporter"/>
</dbReference>
<feature type="transmembrane region" description="Helical" evidence="6">
    <location>
        <begin position="5"/>
        <end position="25"/>
    </location>
</feature>
<proteinExistence type="inferred from homology"/>
<evidence type="ECO:0000256" key="4">
    <source>
        <dbReference type="ARBA" id="ARBA00022989"/>
    </source>
</evidence>